<sequence>MRPTQVRTHAIRRAHENIDKTLKSAEVILGQFDLTRQVESIVLSCFLVLRMNLLLMLKQLVFNNRNLTMHFNTEAADVVSNSKGQMSGILLNALQH</sequence>
<evidence type="ECO:0000313" key="1">
    <source>
        <dbReference type="EMBL" id="ONK66569.1"/>
    </source>
</evidence>
<dbReference type="Proteomes" id="UP000243459">
    <property type="component" value="Chromosome 6"/>
</dbReference>
<dbReference type="Gramene" id="ONK66569">
    <property type="protein sequence ID" value="ONK66569"/>
    <property type="gene ID" value="A4U43_C06F9610"/>
</dbReference>
<evidence type="ECO:0000313" key="2">
    <source>
        <dbReference type="Proteomes" id="UP000243459"/>
    </source>
</evidence>
<organism evidence="1 2">
    <name type="scientific">Asparagus officinalis</name>
    <name type="common">Garden asparagus</name>
    <dbReference type="NCBI Taxonomy" id="4686"/>
    <lineage>
        <taxon>Eukaryota</taxon>
        <taxon>Viridiplantae</taxon>
        <taxon>Streptophyta</taxon>
        <taxon>Embryophyta</taxon>
        <taxon>Tracheophyta</taxon>
        <taxon>Spermatophyta</taxon>
        <taxon>Magnoliopsida</taxon>
        <taxon>Liliopsida</taxon>
        <taxon>Asparagales</taxon>
        <taxon>Asparagaceae</taxon>
        <taxon>Asparagoideae</taxon>
        <taxon>Asparagus</taxon>
    </lineage>
</organism>
<dbReference type="EMBL" id="CM007386">
    <property type="protein sequence ID" value="ONK66569.1"/>
    <property type="molecule type" value="Genomic_DNA"/>
</dbReference>
<protein>
    <submittedName>
        <fullName evidence="1">Uncharacterized protein</fullName>
    </submittedName>
</protein>
<gene>
    <name evidence="1" type="ORF">A4U43_C06F9610</name>
</gene>
<proteinExistence type="predicted"/>
<accession>A0A5P1EP46</accession>
<name>A0A5P1EP46_ASPOF</name>
<reference evidence="2" key="1">
    <citation type="journal article" date="2017" name="Nat. Commun.">
        <title>The asparagus genome sheds light on the origin and evolution of a young Y chromosome.</title>
        <authorList>
            <person name="Harkess A."/>
            <person name="Zhou J."/>
            <person name="Xu C."/>
            <person name="Bowers J.E."/>
            <person name="Van der Hulst R."/>
            <person name="Ayyampalayam S."/>
            <person name="Mercati F."/>
            <person name="Riccardi P."/>
            <person name="McKain M.R."/>
            <person name="Kakrana A."/>
            <person name="Tang H."/>
            <person name="Ray J."/>
            <person name="Groenendijk J."/>
            <person name="Arikit S."/>
            <person name="Mathioni S.M."/>
            <person name="Nakano M."/>
            <person name="Shan H."/>
            <person name="Telgmann-Rauber A."/>
            <person name="Kanno A."/>
            <person name="Yue Z."/>
            <person name="Chen H."/>
            <person name="Li W."/>
            <person name="Chen Y."/>
            <person name="Xu X."/>
            <person name="Zhang Y."/>
            <person name="Luo S."/>
            <person name="Chen H."/>
            <person name="Gao J."/>
            <person name="Mao Z."/>
            <person name="Pires J.C."/>
            <person name="Luo M."/>
            <person name="Kudrna D."/>
            <person name="Wing R.A."/>
            <person name="Meyers B.C."/>
            <person name="Yi K."/>
            <person name="Kong H."/>
            <person name="Lavrijsen P."/>
            <person name="Sunseri F."/>
            <person name="Falavigna A."/>
            <person name="Ye Y."/>
            <person name="Leebens-Mack J.H."/>
            <person name="Chen G."/>
        </authorList>
    </citation>
    <scope>NUCLEOTIDE SEQUENCE [LARGE SCALE GENOMIC DNA]</scope>
    <source>
        <strain evidence="2">cv. DH0086</strain>
    </source>
</reference>
<dbReference type="AlphaFoldDB" id="A0A5P1EP46"/>
<keyword evidence="2" id="KW-1185">Reference proteome</keyword>